<dbReference type="Pfam" id="PF18821">
    <property type="entry name" value="LPD7"/>
    <property type="match status" value="1"/>
</dbReference>
<protein>
    <submittedName>
        <fullName evidence="3">DNA primase, DNA transfer TraO-like protein</fullName>
    </submittedName>
</protein>
<accession>A0A158JVI1</accession>
<dbReference type="AlphaFoldDB" id="A0A158JVI1"/>
<dbReference type="EMBL" id="FCOK02000126">
    <property type="protein sequence ID" value="SAL72807.1"/>
    <property type="molecule type" value="Genomic_DNA"/>
</dbReference>
<reference evidence="3 4" key="1">
    <citation type="submission" date="2016-01" db="EMBL/GenBank/DDBJ databases">
        <authorList>
            <person name="Oliw E.H."/>
        </authorList>
    </citation>
    <scope>NUCLEOTIDE SEQUENCE [LARGE SCALE GENOMIC DNA]</scope>
    <source>
        <strain evidence="3">LMG 27134</strain>
    </source>
</reference>
<evidence type="ECO:0000259" key="2">
    <source>
        <dbReference type="Pfam" id="PF18821"/>
    </source>
</evidence>
<feature type="domain" description="Large polyvalent protein-associated" evidence="2">
    <location>
        <begin position="13"/>
        <end position="84"/>
    </location>
</feature>
<feature type="region of interest" description="Disordered" evidence="1">
    <location>
        <begin position="103"/>
        <end position="192"/>
    </location>
</feature>
<organism evidence="3 4">
    <name type="scientific">Caballeronia udeis</name>
    <dbReference type="NCBI Taxonomy" id="1232866"/>
    <lineage>
        <taxon>Bacteria</taxon>
        <taxon>Pseudomonadati</taxon>
        <taxon>Pseudomonadota</taxon>
        <taxon>Betaproteobacteria</taxon>
        <taxon>Burkholderiales</taxon>
        <taxon>Burkholderiaceae</taxon>
        <taxon>Caballeronia</taxon>
    </lineage>
</organism>
<feature type="region of interest" description="Disordered" evidence="1">
    <location>
        <begin position="408"/>
        <end position="446"/>
    </location>
</feature>
<evidence type="ECO:0000256" key="1">
    <source>
        <dbReference type="SAM" id="MobiDB-lite"/>
    </source>
</evidence>
<evidence type="ECO:0000313" key="3">
    <source>
        <dbReference type="EMBL" id="SAL72807.1"/>
    </source>
</evidence>
<feature type="compositionally biased region" description="Basic and acidic residues" evidence="1">
    <location>
        <begin position="313"/>
        <end position="335"/>
    </location>
</feature>
<sequence>MGNQYFLKHAPCQMAFEDLGPYLVSQHNRPDVVESMVDMVKAKSWERILVSGHETFRREVWLQATLLGLQVSGYQPKAADLARLGESRRELMNSRVAYAGEIFPRTNGTRPPAPAAGPVSVAPAADAAPASRTARSHIQTGATAEAAPGDAREATATPAARRTAGNDTRNDTGHETGREMERKTSGQDEPNVHRYTGELVEYGSAPYQHNPARSDSYYVVYRDGAGAYHAVWGVDLERAVAESGATPGERVTLQNFDKRWVSIDVPVVEATGQIIGYEDKEVYRNTWQVDVEAQVRAASLSSRGVSGSESGAESERQSGRGSGRDSGRDSGRESPADAGGGSPAVSRTPHPGRSGDAVDSQRAMQMAVIVAAMRAQGFSDRSIGRVEPHAGKLYDTFRAEGVRVPIPRVFDPKAPSTRLRATRPAPGRSAEREVERTPSGPEQPSL</sequence>
<name>A0A158JVI1_9BURK</name>
<dbReference type="InterPro" id="IPR040677">
    <property type="entry name" value="LPD7"/>
</dbReference>
<proteinExistence type="predicted"/>
<feature type="compositionally biased region" description="Low complexity" evidence="1">
    <location>
        <begin position="154"/>
        <end position="163"/>
    </location>
</feature>
<feature type="compositionally biased region" description="Low complexity" evidence="1">
    <location>
        <begin position="116"/>
        <end position="131"/>
    </location>
</feature>
<feature type="compositionally biased region" description="Basic and acidic residues" evidence="1">
    <location>
        <begin position="168"/>
        <end position="192"/>
    </location>
</feature>
<feature type="region of interest" description="Disordered" evidence="1">
    <location>
        <begin position="300"/>
        <end position="360"/>
    </location>
</feature>
<dbReference type="Proteomes" id="UP000054683">
    <property type="component" value="Unassembled WGS sequence"/>
</dbReference>
<dbReference type="RefSeq" id="WP_156529189.1">
    <property type="nucleotide sequence ID" value="NZ_FCOK02000126.1"/>
</dbReference>
<gene>
    <name evidence="3" type="ORF">AWB69_08871</name>
</gene>
<feature type="compositionally biased region" description="Low complexity" evidence="1">
    <location>
        <begin position="300"/>
        <end position="311"/>
    </location>
</feature>
<dbReference type="OrthoDB" id="7235451at2"/>
<evidence type="ECO:0000313" key="4">
    <source>
        <dbReference type="Proteomes" id="UP000054683"/>
    </source>
</evidence>